<evidence type="ECO:0000259" key="6">
    <source>
        <dbReference type="PROSITE" id="PS50011"/>
    </source>
</evidence>
<keyword evidence="7" id="KW-1185">Reference proteome</keyword>
<evidence type="ECO:0000256" key="4">
    <source>
        <dbReference type="ARBA" id="ARBA00022777"/>
    </source>
</evidence>
<dbReference type="WBParaSite" id="MBELARI_LOCUS6891">
    <property type="protein sequence ID" value="MBELARI_LOCUS6891"/>
    <property type="gene ID" value="MBELARI_LOCUS6891"/>
</dbReference>
<dbReference type="Gene3D" id="1.10.510.10">
    <property type="entry name" value="Transferase(Phosphotransferase) domain 1"/>
    <property type="match status" value="1"/>
</dbReference>
<proteinExistence type="predicted"/>
<evidence type="ECO:0000256" key="5">
    <source>
        <dbReference type="ARBA" id="ARBA00022840"/>
    </source>
</evidence>
<dbReference type="Proteomes" id="UP000887575">
    <property type="component" value="Unassembled WGS sequence"/>
</dbReference>
<dbReference type="Pfam" id="PF00069">
    <property type="entry name" value="Pkinase"/>
    <property type="match status" value="1"/>
</dbReference>
<dbReference type="GO" id="GO:0004674">
    <property type="term" value="F:protein serine/threonine kinase activity"/>
    <property type="evidence" value="ECO:0007669"/>
    <property type="project" value="UniProtKB-KW"/>
</dbReference>
<keyword evidence="2" id="KW-0808">Transferase</keyword>
<evidence type="ECO:0000256" key="3">
    <source>
        <dbReference type="ARBA" id="ARBA00022741"/>
    </source>
</evidence>
<feature type="domain" description="Protein kinase" evidence="6">
    <location>
        <begin position="1"/>
        <end position="196"/>
    </location>
</feature>
<dbReference type="CDD" id="cd00180">
    <property type="entry name" value="PKc"/>
    <property type="match status" value="1"/>
</dbReference>
<dbReference type="InterPro" id="IPR011009">
    <property type="entry name" value="Kinase-like_dom_sf"/>
</dbReference>
<keyword evidence="1" id="KW-0723">Serine/threonine-protein kinase</keyword>
<dbReference type="AlphaFoldDB" id="A0AAF3FLE0"/>
<dbReference type="InterPro" id="IPR000719">
    <property type="entry name" value="Prot_kinase_dom"/>
</dbReference>
<keyword evidence="3" id="KW-0547">Nucleotide-binding</keyword>
<dbReference type="SUPFAM" id="SSF56112">
    <property type="entry name" value="Protein kinase-like (PK-like)"/>
    <property type="match status" value="1"/>
</dbReference>
<dbReference type="InterPro" id="IPR008271">
    <property type="entry name" value="Ser/Thr_kinase_AS"/>
</dbReference>
<name>A0AAF3FLE0_9BILA</name>
<dbReference type="PROSITE" id="PS50011">
    <property type="entry name" value="PROTEIN_KINASE_DOM"/>
    <property type="match status" value="1"/>
</dbReference>
<dbReference type="PANTHER" id="PTHR24345:SF0">
    <property type="entry name" value="CELL CYCLE SERINE_THREONINE-PROTEIN KINASE CDC5_MSD2"/>
    <property type="match status" value="1"/>
</dbReference>
<dbReference type="PROSITE" id="PS00108">
    <property type="entry name" value="PROTEIN_KINASE_ST"/>
    <property type="match status" value="1"/>
</dbReference>
<sequence>MCGLSEGGFVQLNRNSFSQADRSIRKHVDQPESIFKFFAKYRHGEDLNINKDFFEIELEALKALERHANIMELKNSFQSLFIDRIEYFVLELEYFLNGTLKDVLFNGEGYLYTDHTIFVWCENILDGLSFMHSKKIRHSDIKPGNLFMMPDYKIKIGDFDLAELDNDTFECRKMCGTPVYQPPELYSVPVVVGPIK</sequence>
<reference evidence="8" key="1">
    <citation type="submission" date="2024-02" db="UniProtKB">
        <authorList>
            <consortium name="WormBaseParasite"/>
        </authorList>
    </citation>
    <scope>IDENTIFICATION</scope>
</reference>
<accession>A0AAF3FLE0</accession>
<evidence type="ECO:0000256" key="1">
    <source>
        <dbReference type="ARBA" id="ARBA00022527"/>
    </source>
</evidence>
<dbReference type="GO" id="GO:0005634">
    <property type="term" value="C:nucleus"/>
    <property type="evidence" value="ECO:0007669"/>
    <property type="project" value="TreeGrafter"/>
</dbReference>
<evidence type="ECO:0000256" key="2">
    <source>
        <dbReference type="ARBA" id="ARBA00022679"/>
    </source>
</evidence>
<evidence type="ECO:0000313" key="7">
    <source>
        <dbReference type="Proteomes" id="UP000887575"/>
    </source>
</evidence>
<dbReference type="SMART" id="SM00220">
    <property type="entry name" value="S_TKc"/>
    <property type="match status" value="1"/>
</dbReference>
<dbReference type="PANTHER" id="PTHR24345">
    <property type="entry name" value="SERINE/THREONINE-PROTEIN KINASE PLK"/>
    <property type="match status" value="1"/>
</dbReference>
<dbReference type="GO" id="GO:0005524">
    <property type="term" value="F:ATP binding"/>
    <property type="evidence" value="ECO:0007669"/>
    <property type="project" value="UniProtKB-KW"/>
</dbReference>
<protein>
    <recommendedName>
        <fullName evidence="6">Protein kinase domain-containing protein</fullName>
    </recommendedName>
</protein>
<keyword evidence="4" id="KW-0418">Kinase</keyword>
<evidence type="ECO:0000313" key="8">
    <source>
        <dbReference type="WBParaSite" id="MBELARI_LOCUS6891"/>
    </source>
</evidence>
<organism evidence="7 8">
    <name type="scientific">Mesorhabditis belari</name>
    <dbReference type="NCBI Taxonomy" id="2138241"/>
    <lineage>
        <taxon>Eukaryota</taxon>
        <taxon>Metazoa</taxon>
        <taxon>Ecdysozoa</taxon>
        <taxon>Nematoda</taxon>
        <taxon>Chromadorea</taxon>
        <taxon>Rhabditida</taxon>
        <taxon>Rhabditina</taxon>
        <taxon>Rhabditomorpha</taxon>
        <taxon>Rhabditoidea</taxon>
        <taxon>Rhabditidae</taxon>
        <taxon>Mesorhabditinae</taxon>
        <taxon>Mesorhabditis</taxon>
    </lineage>
</organism>
<keyword evidence="5" id="KW-0067">ATP-binding</keyword>